<feature type="active site" description="Proton donor" evidence="6">
    <location>
        <position position="108"/>
    </location>
</feature>
<evidence type="ECO:0000313" key="9">
    <source>
        <dbReference type="EMBL" id="SHK83068.1"/>
    </source>
</evidence>
<gene>
    <name evidence="9" type="ORF">SAMN05720469_11948</name>
</gene>
<evidence type="ECO:0000256" key="5">
    <source>
        <dbReference type="PIRNR" id="PIRNR006621"/>
    </source>
</evidence>
<feature type="binding site" evidence="7">
    <location>
        <position position="78"/>
    </location>
    <ligand>
        <name>FMN</name>
        <dbReference type="ChEBI" id="CHEBI:58210"/>
    </ligand>
</feature>
<evidence type="ECO:0000259" key="8">
    <source>
        <dbReference type="Pfam" id="PF01207"/>
    </source>
</evidence>
<protein>
    <recommendedName>
        <fullName evidence="5">tRNA-dihydrouridine synthase</fullName>
        <ecNumber evidence="5">1.3.1.-</ecNumber>
    </recommendedName>
</protein>
<dbReference type="AlphaFoldDB" id="A0A1M6VNK5"/>
<keyword evidence="10" id="KW-1185">Reference proteome</keyword>
<keyword evidence="7" id="KW-0547">Nucleotide-binding</keyword>
<dbReference type="Proteomes" id="UP000184275">
    <property type="component" value="Unassembled WGS sequence"/>
</dbReference>
<feature type="binding site" evidence="7">
    <location>
        <begin position="21"/>
        <end position="23"/>
    </location>
    <ligand>
        <name>FMN</name>
        <dbReference type="ChEBI" id="CHEBI:58210"/>
    </ligand>
</feature>
<dbReference type="SUPFAM" id="SSF51395">
    <property type="entry name" value="FMN-linked oxidoreductases"/>
    <property type="match status" value="1"/>
</dbReference>
<keyword evidence="2 5" id="KW-0288">FMN</keyword>
<evidence type="ECO:0000256" key="6">
    <source>
        <dbReference type="PIRSR" id="PIRSR006621-1"/>
    </source>
</evidence>
<comment type="function">
    <text evidence="5">Catalyzes the synthesis of 5,6-dihydrouridine (D), a modified base found in the D-loop of most tRNAs, via the reduction of the C5-C6 double bond in target uridines.</text>
</comment>
<feature type="domain" description="DUS-like FMN-binding" evidence="8">
    <location>
        <begin position="19"/>
        <end position="324"/>
    </location>
</feature>
<evidence type="ECO:0000313" key="10">
    <source>
        <dbReference type="Proteomes" id="UP000184275"/>
    </source>
</evidence>
<dbReference type="InterPro" id="IPR035587">
    <property type="entry name" value="DUS-like_FMN-bd"/>
</dbReference>
<evidence type="ECO:0000256" key="7">
    <source>
        <dbReference type="PIRSR" id="PIRSR006621-2"/>
    </source>
</evidence>
<feature type="binding site" evidence="7">
    <location>
        <position position="177"/>
    </location>
    <ligand>
        <name>FMN</name>
        <dbReference type="ChEBI" id="CHEBI:58210"/>
    </ligand>
</feature>
<sequence>MLKNEFQFAGVGVSPCTVLSPMAGVTDAPFRRLCRILSGNRMGLLVSEFVSTDGTSPFVLKNRKQLHFYPEERPFGIQIFGRDPERMAYAAQVLESLRPDYIEVNAGCPVPKVAGKGGGAGLLKDLPRLAKILSEVKKAIAIPMTLKCRVGWDENSINVMETLKIAEAEGADMLTVHGRTRVQGYNGFADWNLIGEVAAAARIPVVGNGDVSSVQSALEKLEKYAISGVSIGRGALHNPWLFGEIADALEGKPARDVSAQEACGIFKIYYELMAEGCESSPFGMLGRLKQLAARLCKGFEPDSSEFRQRVLTSQSLEELFENADRFAEFAQSNGIRFNPSRLVNLNGRKENSVSFDRQFKG</sequence>
<dbReference type="GO" id="GO:0003723">
    <property type="term" value="F:RNA binding"/>
    <property type="evidence" value="ECO:0007669"/>
    <property type="project" value="TreeGrafter"/>
</dbReference>
<comment type="cofactor">
    <cofactor evidence="5 7">
        <name>FMN</name>
        <dbReference type="ChEBI" id="CHEBI:58210"/>
    </cofactor>
</comment>
<dbReference type="InterPro" id="IPR001269">
    <property type="entry name" value="DUS_fam"/>
</dbReference>
<proteinExistence type="inferred from homology"/>
<evidence type="ECO:0000256" key="2">
    <source>
        <dbReference type="ARBA" id="ARBA00022643"/>
    </source>
</evidence>
<dbReference type="CDD" id="cd02801">
    <property type="entry name" value="DUS_like_FMN"/>
    <property type="match status" value="1"/>
</dbReference>
<dbReference type="Gene3D" id="3.20.20.70">
    <property type="entry name" value="Aldolase class I"/>
    <property type="match status" value="1"/>
</dbReference>
<dbReference type="EC" id="1.3.1.-" evidence="5"/>
<keyword evidence="3 5" id="KW-0819">tRNA processing</keyword>
<name>A0A1M6VNK5_9BACT</name>
<dbReference type="PANTHER" id="PTHR45846">
    <property type="entry name" value="TRNA-DIHYDROURIDINE(47) SYNTHASE [NAD(P)(+)]-LIKE"/>
    <property type="match status" value="1"/>
</dbReference>
<dbReference type="PANTHER" id="PTHR45846:SF1">
    <property type="entry name" value="TRNA-DIHYDROURIDINE(47) SYNTHASE [NAD(P)(+)]-LIKE"/>
    <property type="match status" value="1"/>
</dbReference>
<dbReference type="InterPro" id="IPR013785">
    <property type="entry name" value="Aldolase_TIM"/>
</dbReference>
<evidence type="ECO:0000256" key="3">
    <source>
        <dbReference type="ARBA" id="ARBA00022694"/>
    </source>
</evidence>
<dbReference type="EMBL" id="FRAW01000019">
    <property type="protein sequence ID" value="SHK83068.1"/>
    <property type="molecule type" value="Genomic_DNA"/>
</dbReference>
<evidence type="ECO:0000256" key="4">
    <source>
        <dbReference type="ARBA" id="ARBA00023002"/>
    </source>
</evidence>
<dbReference type="GO" id="GO:0017150">
    <property type="term" value="F:tRNA dihydrouridine synthase activity"/>
    <property type="evidence" value="ECO:0007669"/>
    <property type="project" value="InterPro"/>
</dbReference>
<reference evidence="10" key="1">
    <citation type="submission" date="2016-11" db="EMBL/GenBank/DDBJ databases">
        <authorList>
            <person name="Varghese N."/>
            <person name="Submissions S."/>
        </authorList>
    </citation>
    <scope>NUCLEOTIDE SEQUENCE [LARGE SCALE GENOMIC DNA]</scope>
    <source>
        <strain evidence="10">UWOS</strain>
    </source>
</reference>
<dbReference type="PIRSF" id="PIRSF006621">
    <property type="entry name" value="Dus"/>
    <property type="match status" value="1"/>
</dbReference>
<evidence type="ECO:0000256" key="1">
    <source>
        <dbReference type="ARBA" id="ARBA00022630"/>
    </source>
</evidence>
<dbReference type="Pfam" id="PF01207">
    <property type="entry name" value="Dus"/>
    <property type="match status" value="1"/>
</dbReference>
<dbReference type="RefSeq" id="WP_073304860.1">
    <property type="nucleotide sequence ID" value="NZ_JAQYFD010000024.1"/>
</dbReference>
<keyword evidence="4 5" id="KW-0560">Oxidoreductase</keyword>
<feature type="binding site" evidence="7">
    <location>
        <begin position="232"/>
        <end position="233"/>
    </location>
    <ligand>
        <name>FMN</name>
        <dbReference type="ChEBI" id="CHEBI:58210"/>
    </ligand>
</feature>
<accession>A0A1M6VNK5</accession>
<organism evidence="9 10">
    <name type="scientific">Fibrobacter intestinalis</name>
    <dbReference type="NCBI Taxonomy" id="28122"/>
    <lineage>
        <taxon>Bacteria</taxon>
        <taxon>Pseudomonadati</taxon>
        <taxon>Fibrobacterota</taxon>
        <taxon>Fibrobacteria</taxon>
        <taxon>Fibrobacterales</taxon>
        <taxon>Fibrobacteraceae</taxon>
        <taxon>Fibrobacter</taxon>
    </lineage>
</organism>
<comment type="similarity">
    <text evidence="5">Belongs to the dus family.</text>
</comment>
<keyword evidence="1 5" id="KW-0285">Flavoprotein</keyword>
<feature type="binding site" evidence="7">
    <location>
        <position position="147"/>
    </location>
    <ligand>
        <name>FMN</name>
        <dbReference type="ChEBI" id="CHEBI:58210"/>
    </ligand>
</feature>
<dbReference type="GO" id="GO:0050660">
    <property type="term" value="F:flavin adenine dinucleotide binding"/>
    <property type="evidence" value="ECO:0007669"/>
    <property type="project" value="InterPro"/>
</dbReference>